<keyword evidence="4" id="KW-1185">Reference proteome</keyword>
<feature type="transmembrane region" description="Helical" evidence="2">
    <location>
        <begin position="118"/>
        <end position="138"/>
    </location>
</feature>
<feature type="compositionally biased region" description="Basic and acidic residues" evidence="1">
    <location>
        <begin position="287"/>
        <end position="307"/>
    </location>
</feature>
<dbReference type="Pfam" id="PF00115">
    <property type="entry name" value="COX1"/>
    <property type="match status" value="1"/>
</dbReference>
<keyword evidence="2" id="KW-0812">Transmembrane</keyword>
<dbReference type="Gene3D" id="1.20.210.10">
    <property type="entry name" value="Cytochrome c oxidase-like, subunit I domain"/>
    <property type="match status" value="1"/>
</dbReference>
<dbReference type="GO" id="GO:0004129">
    <property type="term" value="F:cytochrome-c oxidase activity"/>
    <property type="evidence" value="ECO:0007669"/>
    <property type="project" value="InterPro"/>
</dbReference>
<dbReference type="InParanoid" id="B4CZY6"/>
<protein>
    <submittedName>
        <fullName evidence="3">Putative cytochrome-c oxidase</fullName>
    </submittedName>
</protein>
<evidence type="ECO:0000256" key="1">
    <source>
        <dbReference type="SAM" id="MobiDB-lite"/>
    </source>
</evidence>
<evidence type="ECO:0000313" key="4">
    <source>
        <dbReference type="Proteomes" id="UP000005824"/>
    </source>
</evidence>
<dbReference type="InterPro" id="IPR000883">
    <property type="entry name" value="Cyt_C_Oxase_1"/>
</dbReference>
<accession>B4CZY6</accession>
<dbReference type="GO" id="GO:0009060">
    <property type="term" value="P:aerobic respiration"/>
    <property type="evidence" value="ECO:0007669"/>
    <property type="project" value="InterPro"/>
</dbReference>
<gene>
    <name evidence="3" type="ORF">CfE428DRAFT_2224</name>
</gene>
<feature type="transmembrane region" description="Helical" evidence="2">
    <location>
        <begin position="38"/>
        <end position="64"/>
    </location>
</feature>
<keyword evidence="2" id="KW-0472">Membrane</keyword>
<evidence type="ECO:0000313" key="3">
    <source>
        <dbReference type="EMBL" id="EDY20300.1"/>
    </source>
</evidence>
<evidence type="ECO:0000256" key="2">
    <source>
        <dbReference type="SAM" id="Phobius"/>
    </source>
</evidence>
<organism evidence="3 4">
    <name type="scientific">Chthoniobacter flavus Ellin428</name>
    <dbReference type="NCBI Taxonomy" id="497964"/>
    <lineage>
        <taxon>Bacteria</taxon>
        <taxon>Pseudomonadati</taxon>
        <taxon>Verrucomicrobiota</taxon>
        <taxon>Spartobacteria</taxon>
        <taxon>Chthoniobacterales</taxon>
        <taxon>Chthoniobacteraceae</taxon>
        <taxon>Chthoniobacter</taxon>
    </lineage>
</organism>
<dbReference type="GO" id="GO:0020037">
    <property type="term" value="F:heme binding"/>
    <property type="evidence" value="ECO:0007669"/>
    <property type="project" value="InterPro"/>
</dbReference>
<proteinExistence type="predicted"/>
<feature type="transmembrane region" description="Helical" evidence="2">
    <location>
        <begin position="150"/>
        <end position="173"/>
    </location>
</feature>
<reference evidence="3 4" key="1">
    <citation type="journal article" date="2011" name="J. Bacteriol.">
        <title>Genome sequence of Chthoniobacter flavus Ellin428, an aerobic heterotrophic soil bacterium.</title>
        <authorList>
            <person name="Kant R."/>
            <person name="van Passel M.W."/>
            <person name="Palva A."/>
            <person name="Lucas S."/>
            <person name="Lapidus A."/>
            <person name="Glavina Del Rio T."/>
            <person name="Dalin E."/>
            <person name="Tice H."/>
            <person name="Bruce D."/>
            <person name="Goodwin L."/>
            <person name="Pitluck S."/>
            <person name="Larimer F.W."/>
            <person name="Land M.L."/>
            <person name="Hauser L."/>
            <person name="Sangwan P."/>
            <person name="de Vos W.M."/>
            <person name="Janssen P.H."/>
            <person name="Smidt H."/>
        </authorList>
    </citation>
    <scope>NUCLEOTIDE SEQUENCE [LARGE SCALE GENOMIC DNA]</scope>
    <source>
        <strain evidence="3 4">Ellin428</strain>
    </source>
</reference>
<feature type="transmembrane region" description="Helical" evidence="2">
    <location>
        <begin position="84"/>
        <end position="106"/>
    </location>
</feature>
<dbReference type="SUPFAM" id="SSF81442">
    <property type="entry name" value="Cytochrome c oxidase subunit I-like"/>
    <property type="match status" value="1"/>
</dbReference>
<dbReference type="RefSeq" id="WP_006979549.1">
    <property type="nucleotide sequence ID" value="NZ_ABVL01000005.1"/>
</dbReference>
<dbReference type="Proteomes" id="UP000005824">
    <property type="component" value="Unassembled WGS sequence"/>
</dbReference>
<feature type="region of interest" description="Disordered" evidence="1">
    <location>
        <begin position="287"/>
        <end position="321"/>
    </location>
</feature>
<dbReference type="STRING" id="497964.CfE428DRAFT_2224"/>
<dbReference type="EMBL" id="ABVL01000005">
    <property type="protein sequence ID" value="EDY20300.1"/>
    <property type="molecule type" value="Genomic_DNA"/>
</dbReference>
<dbReference type="eggNOG" id="COG3278">
    <property type="taxonomic scope" value="Bacteria"/>
</dbReference>
<sequence length="321" mass="34913" precursor="true">MTAVATAPTSTTAPASTAETSYPAVERAAIDASARGPVLFFFGNGILWLMLATVLGIIASIQLYSPGFLADVPFLSYGRIWPAFTNTICFGWGSLAGLGVTIWLLARLGRVKVKFPGVLFTGAVFWQVGLTYGILNILGGKTTGLEGLEIPTGSAVLMLLGYLLVAVWALLLFSFRSQTTPFISVWYLVAALFWFPWSFAMAHAAHVLPNVSGVVQNLVAAWATQNFLNIWLTSIALAAAYYLIPKVVNRPVHSYNLAAIGFWSFIVFTGLTGRGAIERRPDSRLDRDVEHRLEHHPPGSDRDGHREPRAHHARPVPHGLS</sequence>
<dbReference type="GO" id="GO:0016020">
    <property type="term" value="C:membrane"/>
    <property type="evidence" value="ECO:0007669"/>
    <property type="project" value="InterPro"/>
</dbReference>
<keyword evidence="2" id="KW-1133">Transmembrane helix</keyword>
<feature type="transmembrane region" description="Helical" evidence="2">
    <location>
        <begin position="226"/>
        <end position="244"/>
    </location>
</feature>
<dbReference type="AlphaFoldDB" id="B4CZY6"/>
<feature type="transmembrane region" description="Helical" evidence="2">
    <location>
        <begin position="185"/>
        <end position="206"/>
    </location>
</feature>
<comment type="caution">
    <text evidence="3">The sequence shown here is derived from an EMBL/GenBank/DDBJ whole genome shotgun (WGS) entry which is preliminary data.</text>
</comment>
<name>B4CZY6_9BACT</name>
<feature type="transmembrane region" description="Helical" evidence="2">
    <location>
        <begin position="256"/>
        <end position="277"/>
    </location>
</feature>
<dbReference type="InterPro" id="IPR036927">
    <property type="entry name" value="Cyt_c_oxase-like_su1_sf"/>
</dbReference>